<proteinExistence type="predicted"/>
<feature type="compositionally biased region" description="Basic and acidic residues" evidence="1">
    <location>
        <begin position="117"/>
        <end position="138"/>
    </location>
</feature>
<evidence type="ECO:0000256" key="1">
    <source>
        <dbReference type="SAM" id="MobiDB-lite"/>
    </source>
</evidence>
<feature type="region of interest" description="Disordered" evidence="1">
    <location>
        <begin position="188"/>
        <end position="208"/>
    </location>
</feature>
<dbReference type="SUPFAM" id="SSF56281">
    <property type="entry name" value="Metallo-hydrolase/oxidoreductase"/>
    <property type="match status" value="1"/>
</dbReference>
<organism evidence="2 3">
    <name type="scientific">Babesia divergens</name>
    <dbReference type="NCBI Taxonomy" id="32595"/>
    <lineage>
        <taxon>Eukaryota</taxon>
        <taxon>Sar</taxon>
        <taxon>Alveolata</taxon>
        <taxon>Apicomplexa</taxon>
        <taxon>Aconoidasida</taxon>
        <taxon>Piroplasmida</taxon>
        <taxon>Babesiidae</taxon>
        <taxon>Babesia</taxon>
    </lineage>
</organism>
<protein>
    <recommendedName>
        <fullName evidence="4">Metallo-beta-lactamase domain-containing protein</fullName>
    </recommendedName>
</protein>
<accession>A0AAD9GFD4</accession>
<feature type="compositionally biased region" description="Polar residues" evidence="1">
    <location>
        <begin position="83"/>
        <end position="98"/>
    </location>
</feature>
<dbReference type="PANTHER" id="PTHR46018:SF2">
    <property type="entry name" value="ZINC PHOSPHODIESTERASE ELAC PROTEIN 1"/>
    <property type="match status" value="1"/>
</dbReference>
<dbReference type="Proteomes" id="UP001195914">
    <property type="component" value="Unassembled WGS sequence"/>
</dbReference>
<sequence length="989" mass="112050">MSCSRAKYNHVVHKLILWAWLIQVFASVSDCLALRWRTAERATGFLAPKGWSTQHGTDVSQYIYNSKHRALVGAIKRDGSAGNDPNRNGLNCSNAQGRGNNLEGDNPILLFTQKDLVKDDTGGPKDCSERAEDSDTDSHASAVKRLNAGDRGAKTDEKVTVIYSHGKRENVFALDSERNVLDAQIERKNRTQPTGHLEANEPGQNASQKKSLNAYKETLYLQLLRMFSSASGRLAKDSKYVHDSMEAFIRDLKWDVWNSAATSQTAMTDFYNLQLERYKLVTGGLRRCMGDLLTRWKEVTNTWAPVGRLPLIKLTKTLGMHDARDLIDLQLLIDELIDKYHKVEREHKRSVMQTIKQYVKARIVAVVDSILPLRPATKIVKIYSWVKSVGERLYSWVCSQDKSRLPFNETGLFMYYEMPKSYIHTPPTWPREYQSLPLKGGGTWRLTFLGTGSRKPTKTRMTSAILFARTGEEPLWLFDCGESAITRVWAAGFTATRVKKIFLTHLHGDHCFGLFSFLYGSNSVRPLEVYGPSGTSQFIADVLASSSRSQTLPTFVVNELVSPGESAPSADEINNSEKPFKVNYIHPDENMHYVAYEDDTCLVRAAPLVHTINTVGYVVEEKKADHMTDTQTRTRKFVLCQDTFDSRLLQPLGMDADLVIHEATINAPTNCGSEMLMRLARQEDIGEISRRVLNRLDQLVLKEEMKFQMYQSTVGNVSYYYDRKTRALREELQLQQNIENEVKELETELEPQNILTHAPGEDATPAAQAAPQASHHPSWTAIVKRITTMLKLYGDLQSVAKLVEEVEKLQALIKGLRSSELQGMKHFKSRSMQLNMRILAMQMLAEEGYPVTPQDDSERDEGLRVSRAIDEIAPLIFQYWADVVGKQVPLREDGNYQYEDWESLYNEYGKLSGHSTCFQAGEFAAKTRTRQLLLTHFSQNLPDILERENILTMARVVHSALRGYHHSMPARDPKNLTAGAAWDMMTVTL</sequence>
<keyword evidence="3" id="KW-1185">Reference proteome</keyword>
<dbReference type="Gene3D" id="3.60.15.10">
    <property type="entry name" value="Ribonuclease Z/Hydroxyacylglutathione hydrolase-like"/>
    <property type="match status" value="2"/>
</dbReference>
<dbReference type="AlphaFoldDB" id="A0AAD9GFD4"/>
<evidence type="ECO:0000313" key="3">
    <source>
        <dbReference type="Proteomes" id="UP001195914"/>
    </source>
</evidence>
<comment type="caution">
    <text evidence="2">The sequence shown here is derived from an EMBL/GenBank/DDBJ whole genome shotgun (WGS) entry which is preliminary data.</text>
</comment>
<reference evidence="2" key="1">
    <citation type="journal article" date="2014" name="Nucleic Acids Res.">
        <title>The evolutionary dynamics of variant antigen genes in Babesia reveal a history of genomic innovation underlying host-parasite interaction.</title>
        <authorList>
            <person name="Jackson A.P."/>
            <person name="Otto T.D."/>
            <person name="Darby A."/>
            <person name="Ramaprasad A."/>
            <person name="Xia D."/>
            <person name="Echaide I.E."/>
            <person name="Farber M."/>
            <person name="Gahlot S."/>
            <person name="Gamble J."/>
            <person name="Gupta D."/>
            <person name="Gupta Y."/>
            <person name="Jackson L."/>
            <person name="Malandrin L."/>
            <person name="Malas T.B."/>
            <person name="Moussa E."/>
            <person name="Nair M."/>
            <person name="Reid A.J."/>
            <person name="Sanders M."/>
            <person name="Sharma J."/>
            <person name="Tracey A."/>
            <person name="Quail M.A."/>
            <person name="Weir W."/>
            <person name="Wastling J.M."/>
            <person name="Hall N."/>
            <person name="Willadsen P."/>
            <person name="Lingelbach K."/>
            <person name="Shiels B."/>
            <person name="Tait A."/>
            <person name="Berriman M."/>
            <person name="Allred D.R."/>
            <person name="Pain A."/>
        </authorList>
    </citation>
    <scope>NUCLEOTIDE SEQUENCE</scope>
    <source>
        <strain evidence="2">1802A</strain>
    </source>
</reference>
<dbReference type="GO" id="GO:0005634">
    <property type="term" value="C:nucleus"/>
    <property type="evidence" value="ECO:0007669"/>
    <property type="project" value="TreeGrafter"/>
</dbReference>
<dbReference type="Pfam" id="PF23023">
    <property type="entry name" value="Anti-Pycsar_Apyc1"/>
    <property type="match status" value="1"/>
</dbReference>
<evidence type="ECO:0008006" key="4">
    <source>
        <dbReference type="Google" id="ProtNLM"/>
    </source>
</evidence>
<feature type="region of interest" description="Disordered" evidence="1">
    <location>
        <begin position="117"/>
        <end position="151"/>
    </location>
</feature>
<feature type="region of interest" description="Disordered" evidence="1">
    <location>
        <begin position="77"/>
        <end position="98"/>
    </location>
</feature>
<dbReference type="InterPro" id="IPR036866">
    <property type="entry name" value="RibonucZ/Hydroxyglut_hydro"/>
</dbReference>
<dbReference type="EMBL" id="JAHBMH010000033">
    <property type="protein sequence ID" value="KAK1937363.1"/>
    <property type="molecule type" value="Genomic_DNA"/>
</dbReference>
<gene>
    <name evidence="2" type="ORF">X943_001304</name>
</gene>
<evidence type="ECO:0000313" key="2">
    <source>
        <dbReference type="EMBL" id="KAK1937363.1"/>
    </source>
</evidence>
<name>A0AAD9GFD4_BABDI</name>
<dbReference type="GO" id="GO:0042781">
    <property type="term" value="F:3'-tRNA processing endoribonuclease activity"/>
    <property type="evidence" value="ECO:0007669"/>
    <property type="project" value="TreeGrafter"/>
</dbReference>
<reference evidence="2" key="2">
    <citation type="submission" date="2021-05" db="EMBL/GenBank/DDBJ databases">
        <authorList>
            <person name="Pain A."/>
        </authorList>
    </citation>
    <scope>NUCLEOTIDE SEQUENCE</scope>
    <source>
        <strain evidence="2">1802A</strain>
    </source>
</reference>
<dbReference type="PANTHER" id="PTHR46018">
    <property type="entry name" value="ZINC PHOSPHODIESTERASE ELAC PROTEIN 1"/>
    <property type="match status" value="1"/>
</dbReference>